<protein>
    <recommendedName>
        <fullName evidence="1">Metalloprotease StcE beta-sandwich domain-containing protein</fullName>
    </recommendedName>
</protein>
<gene>
    <name evidence="2" type="ORF">XBO1_830002</name>
</gene>
<proteinExistence type="predicted"/>
<reference evidence="2" key="1">
    <citation type="submission" date="2013-07" db="EMBL/GenBank/DDBJ databases">
        <title>Sub-species coevolution in mutualistic symbiosis.</title>
        <authorList>
            <person name="Murfin K."/>
            <person name="Klassen J."/>
            <person name="Lee M."/>
            <person name="Forst S."/>
            <person name="Stock P."/>
            <person name="Goodrich-Blair H."/>
        </authorList>
    </citation>
    <scope>NUCLEOTIDE SEQUENCE [LARGE SCALE GENOMIC DNA]</scope>
    <source>
        <strain evidence="2">Oregonense</strain>
    </source>
</reference>
<dbReference type="Pfam" id="PF20944">
    <property type="entry name" value="StcE_b-sandwich"/>
    <property type="match status" value="1"/>
</dbReference>
<feature type="domain" description="Metalloprotease StcE beta-sandwich" evidence="1">
    <location>
        <begin position="160"/>
        <end position="228"/>
    </location>
</feature>
<dbReference type="HOGENOM" id="CLU_912000_0_0_6"/>
<dbReference type="InterPro" id="IPR048990">
    <property type="entry name" value="StcE_b-sandwich"/>
</dbReference>
<sequence>MNIIEKNNPLKKPMLPQEDEHRVIDISKMENDFMLVVIEHFDTEKPKEKINILLNGVQTKFYFVENPVPFTIHITIPFSSLPDGDYTVTYTVTDVANIGYSEPAYVKIINSELTSISILSLKKETKSSVIATLSNIQEVDNVSVTFYIAVRIPSNPELYTYINTSDGNWSPLIILPAIATDGSYIIIQSNAGYYTYISTTSKPSPDFLMHTNNKFVFKYFLNNRKWIHCSGNKELPTSGDNVKYMTPNDVITASTFINGEQHAETSTDPRGQVLIEVIDNEIESVTVFAMLDNDIRIYDSVELNF</sequence>
<comment type="caution">
    <text evidence="2">The sequence shown here is derived from an EMBL/GenBank/DDBJ whole genome shotgun (WGS) entry which is preliminary data.</text>
</comment>
<name>A0A077P0L6_XENBV</name>
<dbReference type="Gene3D" id="2.60.120.1230">
    <property type="match status" value="1"/>
</dbReference>
<dbReference type="EMBL" id="CBSX010000252">
    <property type="protein sequence ID" value="CDH08012.1"/>
    <property type="molecule type" value="Genomic_DNA"/>
</dbReference>
<accession>A0A077P0L6</accession>
<dbReference type="Proteomes" id="UP000028483">
    <property type="component" value="Unassembled WGS sequence"/>
</dbReference>
<dbReference type="AlphaFoldDB" id="A0A077P0L6"/>
<organism evidence="2">
    <name type="scientific">Xenorhabdus bovienii str. oregonense</name>
    <dbReference type="NCBI Taxonomy" id="1398202"/>
    <lineage>
        <taxon>Bacteria</taxon>
        <taxon>Pseudomonadati</taxon>
        <taxon>Pseudomonadota</taxon>
        <taxon>Gammaproteobacteria</taxon>
        <taxon>Enterobacterales</taxon>
        <taxon>Morganellaceae</taxon>
        <taxon>Xenorhabdus</taxon>
    </lineage>
</organism>
<evidence type="ECO:0000259" key="1">
    <source>
        <dbReference type="Pfam" id="PF20944"/>
    </source>
</evidence>
<dbReference type="RefSeq" id="WP_038253674.1">
    <property type="nucleotide sequence ID" value="NZ_CAWLUU010000074.1"/>
</dbReference>
<evidence type="ECO:0000313" key="2">
    <source>
        <dbReference type="EMBL" id="CDH08012.1"/>
    </source>
</evidence>